<dbReference type="Proteomes" id="UP001057522">
    <property type="component" value="Unassembled WGS sequence"/>
</dbReference>
<dbReference type="Gene3D" id="3.90.180.10">
    <property type="entry name" value="Medium-chain alcohol dehydrogenases, catalytic domain"/>
    <property type="match status" value="1"/>
</dbReference>
<evidence type="ECO:0000313" key="2">
    <source>
        <dbReference type="Proteomes" id="UP001057522"/>
    </source>
</evidence>
<sequence length="57" mass="6528">MKIPSKICGFAFRGDELEPIEKQLRDLQDDEVLIKNTAASLNPVDWKVKKNNNIIMV</sequence>
<proteinExistence type="predicted"/>
<keyword evidence="2" id="KW-1185">Reference proteome</keyword>
<accession>A0ABT0TSM9</accession>
<comment type="caution">
    <text evidence="1">The sequence shown here is derived from an EMBL/GenBank/DDBJ whole genome shotgun (WGS) entry which is preliminary data.</text>
</comment>
<gene>
    <name evidence="1" type="ORF">NCR95_01890</name>
</gene>
<protein>
    <submittedName>
        <fullName evidence="1">Uncharacterized protein</fullName>
    </submittedName>
</protein>
<dbReference type="EMBL" id="JAMOKX010000001">
    <property type="protein sequence ID" value="MCL9818930.1"/>
    <property type="molecule type" value="Genomic_DNA"/>
</dbReference>
<dbReference type="InterPro" id="IPR011032">
    <property type="entry name" value="GroES-like_sf"/>
</dbReference>
<dbReference type="RefSeq" id="WP_250603482.1">
    <property type="nucleotide sequence ID" value="NZ_JAMOKX010000001.1"/>
</dbReference>
<evidence type="ECO:0000313" key="1">
    <source>
        <dbReference type="EMBL" id="MCL9818930.1"/>
    </source>
</evidence>
<name>A0ABT0TSM9_9HELI</name>
<dbReference type="SUPFAM" id="SSF50129">
    <property type="entry name" value="GroES-like"/>
    <property type="match status" value="1"/>
</dbReference>
<reference evidence="1" key="1">
    <citation type="submission" date="2022-06" db="EMBL/GenBank/DDBJ databases">
        <title>Helicobacter colisuis sp. nov.</title>
        <authorList>
            <person name="Papic B."/>
            <person name="Gruntar I."/>
        </authorList>
    </citation>
    <scope>NUCLEOTIDE SEQUENCE</scope>
    <source>
        <strain evidence="1">11154-15</strain>
    </source>
</reference>
<organism evidence="1 2">
    <name type="scientific">Helicobacter colisuis</name>
    <dbReference type="NCBI Taxonomy" id="2949739"/>
    <lineage>
        <taxon>Bacteria</taxon>
        <taxon>Pseudomonadati</taxon>
        <taxon>Campylobacterota</taxon>
        <taxon>Epsilonproteobacteria</taxon>
        <taxon>Campylobacterales</taxon>
        <taxon>Helicobacteraceae</taxon>
        <taxon>Helicobacter</taxon>
    </lineage>
</organism>